<keyword evidence="4 5" id="KW-0326">Glycosidase</keyword>
<reference evidence="7 8" key="1">
    <citation type="submission" date="2020-08" db="EMBL/GenBank/DDBJ databases">
        <title>Genomic Encyclopedia of Type Strains, Phase IV (KMG-V): Genome sequencing to study the core and pangenomes of soil and plant-associated prokaryotes.</title>
        <authorList>
            <person name="Whitman W."/>
        </authorList>
    </citation>
    <scope>NUCLEOTIDE SEQUENCE [LARGE SCALE GENOMIC DNA]</scope>
    <source>
        <strain evidence="7 8">X5P3</strain>
    </source>
</reference>
<dbReference type="InterPro" id="IPR005084">
    <property type="entry name" value="CBM6"/>
</dbReference>
<dbReference type="GO" id="GO:0004557">
    <property type="term" value="F:alpha-galactosidase activity"/>
    <property type="evidence" value="ECO:0007669"/>
    <property type="project" value="UniProtKB-EC"/>
</dbReference>
<comment type="catalytic activity">
    <reaction evidence="5">
        <text>Hydrolysis of terminal, non-reducing alpha-D-galactose residues in alpha-D-galactosides, including galactose oligosaccharides, galactomannans and galactolipids.</text>
        <dbReference type="EC" id="3.2.1.22"/>
    </reaction>
</comment>
<dbReference type="CDD" id="cd04081">
    <property type="entry name" value="CBM35_galactosidase-like"/>
    <property type="match status" value="1"/>
</dbReference>
<dbReference type="InterPro" id="IPR008979">
    <property type="entry name" value="Galactose-bd-like_sf"/>
</dbReference>
<dbReference type="PRINTS" id="PR00740">
    <property type="entry name" value="GLHYDRLASE27"/>
</dbReference>
<dbReference type="AlphaFoldDB" id="A0A7W7ZL47"/>
<evidence type="ECO:0000259" key="6">
    <source>
        <dbReference type="PROSITE" id="PS51175"/>
    </source>
</evidence>
<sequence length="721" mass="78014">MLTILRRKFRRCHEKSALRIFFTLIFAALIPLSITAAAQMNGVGAKPYLGWSTFSEQTIVASSTVMNEQNITAQSDAMKKSGLTDRGFVYINLDAGWSSGNGTDDQYGRPHWNSTAFPDFLGLIRHIHDNGQKVGIYINPGIASDDVNNNTPIFGTAYQAKDIVAMPITCGNAFCDTDKIDFTKPGAQEYINSIADQFASWGVDFIKMDGVTPGSDNDTLSINNIPDVHAMNVAIAQSGRPIWFTISWALDEDYIADWQQNANARRIENDIECEGDCPFLTEWQRVQLRFYDLIGWERTAGRSLGWNDLDALEVGNGATDGLTNTEQKTAMTFWAMANTPFFLGGDLTKLTDYGKKLLTNDEVLAVNQSGHPAVQVTGGFTPVWVSDLGNGSYYVALFNLNAFPSQVTVDWKDLGFSGAFDVRDLWDHQDIGPTYQSFSDVLPGHGARLLKVMAATGHPAASPSQILGAETATIYGGTQLNQCSTCASGYKLTDLGIGAANYAIFNVKVKVAGVYRMEVDSMTNGTRSFIINVNDDPAITLNLSGGSSNLPFPTTIPVRLKAGMNSIEFGNPASYPPDLDRIIISGDGHEPFPASTTYEGELATLSGSATQSYCGNCSGVSTAGNIGDGAQNTVTFTNVTVPVAGTYQMEIDYRTSGPRSFFITVNDNPAQELDLNGYTFSTPTSTVIPVQLNVGTNQIQFGNPSNFAPDLDSINIAPTIH</sequence>
<dbReference type="SUPFAM" id="SSF51445">
    <property type="entry name" value="(Trans)glycosidases"/>
    <property type="match status" value="1"/>
</dbReference>
<dbReference type="RefSeq" id="WP_184252455.1">
    <property type="nucleotide sequence ID" value="NZ_JACHIO010000001.1"/>
</dbReference>
<dbReference type="Gene3D" id="2.60.120.260">
    <property type="entry name" value="Galactose-binding domain-like"/>
    <property type="match status" value="2"/>
</dbReference>
<dbReference type="SUPFAM" id="SSF51011">
    <property type="entry name" value="Glycosyl hydrolase domain"/>
    <property type="match status" value="1"/>
</dbReference>
<comment type="caution">
    <text evidence="7">The sequence shown here is derived from an EMBL/GenBank/DDBJ whole genome shotgun (WGS) entry which is preliminary data.</text>
</comment>
<gene>
    <name evidence="7" type="ORF">HDF15_000251</name>
</gene>
<dbReference type="Gene3D" id="2.60.40.1180">
    <property type="entry name" value="Golgi alpha-mannosidase II"/>
    <property type="match status" value="1"/>
</dbReference>
<proteinExistence type="inferred from homology"/>
<evidence type="ECO:0000256" key="1">
    <source>
        <dbReference type="ARBA" id="ARBA00009743"/>
    </source>
</evidence>
<dbReference type="InterPro" id="IPR041233">
    <property type="entry name" value="Melibiase_C"/>
</dbReference>
<dbReference type="InterPro" id="IPR013780">
    <property type="entry name" value="Glyco_hydro_b"/>
</dbReference>
<dbReference type="InterPro" id="IPR013785">
    <property type="entry name" value="Aldolase_TIM"/>
</dbReference>
<accession>A0A7W7ZL47</accession>
<dbReference type="PANTHER" id="PTHR11452:SF42">
    <property type="entry name" value="ALPHA-GALACTOSIDASE"/>
    <property type="match status" value="1"/>
</dbReference>
<evidence type="ECO:0000313" key="8">
    <source>
        <dbReference type="Proteomes" id="UP000584867"/>
    </source>
</evidence>
<evidence type="ECO:0000256" key="4">
    <source>
        <dbReference type="ARBA" id="ARBA00023295"/>
    </source>
</evidence>
<keyword evidence="2" id="KW-0732">Signal</keyword>
<evidence type="ECO:0000313" key="7">
    <source>
        <dbReference type="EMBL" id="MBB5061926.1"/>
    </source>
</evidence>
<dbReference type="EMBL" id="JACHIO010000001">
    <property type="protein sequence ID" value="MBB5061926.1"/>
    <property type="molecule type" value="Genomic_DNA"/>
</dbReference>
<organism evidence="7 8">
    <name type="scientific">Granulicella mallensis</name>
    <dbReference type="NCBI Taxonomy" id="940614"/>
    <lineage>
        <taxon>Bacteria</taxon>
        <taxon>Pseudomonadati</taxon>
        <taxon>Acidobacteriota</taxon>
        <taxon>Terriglobia</taxon>
        <taxon>Terriglobales</taxon>
        <taxon>Acidobacteriaceae</taxon>
        <taxon>Granulicella</taxon>
    </lineage>
</organism>
<dbReference type="SUPFAM" id="SSF49785">
    <property type="entry name" value="Galactose-binding domain-like"/>
    <property type="match status" value="2"/>
</dbReference>
<dbReference type="Proteomes" id="UP000584867">
    <property type="component" value="Unassembled WGS sequence"/>
</dbReference>
<dbReference type="GO" id="GO:0030246">
    <property type="term" value="F:carbohydrate binding"/>
    <property type="evidence" value="ECO:0007669"/>
    <property type="project" value="InterPro"/>
</dbReference>
<dbReference type="Pfam" id="PF16499">
    <property type="entry name" value="Melibiase_2"/>
    <property type="match status" value="2"/>
</dbReference>
<keyword evidence="5" id="KW-1015">Disulfide bond</keyword>
<dbReference type="InterPro" id="IPR017853">
    <property type="entry name" value="GH"/>
</dbReference>
<evidence type="ECO:0000256" key="3">
    <source>
        <dbReference type="ARBA" id="ARBA00022801"/>
    </source>
</evidence>
<dbReference type="Pfam" id="PF17801">
    <property type="entry name" value="Melibiase_C"/>
    <property type="match status" value="1"/>
</dbReference>
<name>A0A7W7ZL47_9BACT</name>
<comment type="similarity">
    <text evidence="1 5">Belongs to the glycosyl hydrolase 27 family.</text>
</comment>
<dbReference type="CDD" id="cd14792">
    <property type="entry name" value="GH27"/>
    <property type="match status" value="1"/>
</dbReference>
<dbReference type="InterPro" id="IPR002241">
    <property type="entry name" value="Glyco_hydro_27"/>
</dbReference>
<evidence type="ECO:0000256" key="5">
    <source>
        <dbReference type="RuleBase" id="RU361168"/>
    </source>
</evidence>
<keyword evidence="3 5" id="KW-0378">Hydrolase</keyword>
<dbReference type="GO" id="GO:0005975">
    <property type="term" value="P:carbohydrate metabolic process"/>
    <property type="evidence" value="ECO:0007669"/>
    <property type="project" value="InterPro"/>
</dbReference>
<dbReference type="EC" id="3.2.1.22" evidence="5"/>
<protein>
    <recommendedName>
        <fullName evidence="5">Alpha-galactosidase</fullName>
        <ecNumber evidence="5">3.2.1.22</ecNumber>
    </recommendedName>
    <alternativeName>
        <fullName evidence="5">Melibiase</fullName>
    </alternativeName>
</protein>
<dbReference type="PANTHER" id="PTHR11452">
    <property type="entry name" value="ALPHA-GALACTOSIDASE/ALPHA-N-ACETYLGALACTOSAMINIDASE"/>
    <property type="match status" value="1"/>
</dbReference>
<feature type="domain" description="CBM6" evidence="6">
    <location>
        <begin position="596"/>
        <end position="717"/>
    </location>
</feature>
<evidence type="ECO:0000256" key="2">
    <source>
        <dbReference type="ARBA" id="ARBA00022729"/>
    </source>
</evidence>
<dbReference type="PROSITE" id="PS51175">
    <property type="entry name" value="CBM6"/>
    <property type="match status" value="1"/>
</dbReference>
<dbReference type="Gene3D" id="3.20.20.70">
    <property type="entry name" value="Aldolase class I"/>
    <property type="match status" value="1"/>
</dbReference>